<dbReference type="GO" id="GO:0003677">
    <property type="term" value="F:DNA binding"/>
    <property type="evidence" value="ECO:0007669"/>
    <property type="project" value="UniProtKB-KW"/>
</dbReference>
<evidence type="ECO:0000259" key="11">
    <source>
        <dbReference type="PROSITE" id="PS51194"/>
    </source>
</evidence>
<protein>
    <recommendedName>
        <fullName evidence="8">Probable DNA 3'-5' helicase RecG</fullName>
    </recommendedName>
</protein>
<dbReference type="PANTHER" id="PTHR47964">
    <property type="entry name" value="ATP-DEPENDENT DNA HELICASE HOMOLOG RECG, CHLOROPLASTIC"/>
    <property type="match status" value="1"/>
</dbReference>
<evidence type="ECO:0000256" key="6">
    <source>
        <dbReference type="ARBA" id="ARBA00023125"/>
    </source>
</evidence>
<accession>A0A510G7Y8</accession>
<keyword evidence="4 12" id="KW-0347">Helicase</keyword>
<reference evidence="12 13" key="1">
    <citation type="submission" date="2019-04" db="EMBL/GenBank/DDBJ databases">
        <title>Draft genome sequence of Rickettsia asiatica Maytaro1284.</title>
        <authorList>
            <person name="Thu M."/>
            <person name="Qiu Y."/>
            <person name="Nakao R."/>
        </authorList>
    </citation>
    <scope>NUCLEOTIDE SEQUENCE [LARGE SCALE GENOMIC DNA]</scope>
    <source>
        <strain evidence="12 13">Maytaro1284</strain>
    </source>
</reference>
<feature type="compositionally biased region" description="Polar residues" evidence="9">
    <location>
        <begin position="226"/>
        <end position="240"/>
    </location>
</feature>
<dbReference type="InterPro" id="IPR027417">
    <property type="entry name" value="P-loop_NTPase"/>
</dbReference>
<dbReference type="AlphaFoldDB" id="A0A510G7Y8"/>
<dbReference type="CDD" id="cd17992">
    <property type="entry name" value="DEXHc_RecG"/>
    <property type="match status" value="1"/>
</dbReference>
<evidence type="ECO:0000256" key="3">
    <source>
        <dbReference type="ARBA" id="ARBA00022801"/>
    </source>
</evidence>
<keyword evidence="13" id="KW-1185">Reference proteome</keyword>
<evidence type="ECO:0000313" key="12">
    <source>
        <dbReference type="EMBL" id="BBJ31910.1"/>
    </source>
</evidence>
<dbReference type="SUPFAM" id="SSF52540">
    <property type="entry name" value="P-loop containing nucleoside triphosphate hydrolases"/>
    <property type="match status" value="1"/>
</dbReference>
<dbReference type="InterPro" id="IPR012340">
    <property type="entry name" value="NA-bd_OB-fold"/>
</dbReference>
<dbReference type="CDD" id="cd04488">
    <property type="entry name" value="RecG_wedge_OBF"/>
    <property type="match status" value="1"/>
</dbReference>
<feature type="region of interest" description="Disordered" evidence="9">
    <location>
        <begin position="226"/>
        <end position="246"/>
    </location>
</feature>
<dbReference type="SUPFAM" id="SSF50249">
    <property type="entry name" value="Nucleic acid-binding proteins"/>
    <property type="match status" value="1"/>
</dbReference>
<dbReference type="SMART" id="SM00490">
    <property type="entry name" value="HELICc"/>
    <property type="match status" value="1"/>
</dbReference>
<dbReference type="PANTHER" id="PTHR47964:SF1">
    <property type="entry name" value="ATP-DEPENDENT DNA HELICASE HOMOLOG RECG, CHLOROPLASTIC"/>
    <property type="match status" value="1"/>
</dbReference>
<dbReference type="GO" id="GO:0006281">
    <property type="term" value="P:DNA repair"/>
    <property type="evidence" value="ECO:0007669"/>
    <property type="project" value="UniProtKB-KW"/>
</dbReference>
<gene>
    <name evidence="12" type="ORF">RAS_10190</name>
</gene>
<evidence type="ECO:0000256" key="4">
    <source>
        <dbReference type="ARBA" id="ARBA00022806"/>
    </source>
</evidence>
<evidence type="ECO:0000313" key="13">
    <source>
        <dbReference type="Proteomes" id="UP000321183"/>
    </source>
</evidence>
<dbReference type="Pfam" id="PF00271">
    <property type="entry name" value="Helicase_C"/>
    <property type="match status" value="1"/>
</dbReference>
<dbReference type="PROSITE" id="PS51194">
    <property type="entry name" value="HELICASE_CTER"/>
    <property type="match status" value="1"/>
</dbReference>
<evidence type="ECO:0000256" key="5">
    <source>
        <dbReference type="ARBA" id="ARBA00022840"/>
    </source>
</evidence>
<dbReference type="GO" id="GO:0016787">
    <property type="term" value="F:hydrolase activity"/>
    <property type="evidence" value="ECO:0007669"/>
    <property type="project" value="UniProtKB-KW"/>
</dbReference>
<dbReference type="PROSITE" id="PS51192">
    <property type="entry name" value="HELICASE_ATP_BIND_1"/>
    <property type="match status" value="1"/>
</dbReference>
<dbReference type="InterPro" id="IPR011545">
    <property type="entry name" value="DEAD/DEAH_box_helicase_dom"/>
</dbReference>
<dbReference type="KEGG" id="ras:RAS_10190"/>
<dbReference type="InterPro" id="IPR001650">
    <property type="entry name" value="Helicase_C-like"/>
</dbReference>
<keyword evidence="7" id="KW-0234">DNA repair</keyword>
<dbReference type="EMBL" id="AP019563">
    <property type="protein sequence ID" value="BBJ31910.1"/>
    <property type="molecule type" value="Genomic_DNA"/>
</dbReference>
<keyword evidence="1" id="KW-0547">Nucleotide-binding</keyword>
<evidence type="ECO:0000256" key="8">
    <source>
        <dbReference type="ARBA" id="ARBA00049819"/>
    </source>
</evidence>
<sequence length="754" mass="85184">MIYDDNMLTILEKFLFSSVKMFINIREDTVSALKRLGINNIRDLLFYLPVSYQNKTLSPNLTEVRDGEIIQTEIVIESINLPKKSNQPLKITASNDTGSLLLVFFHKPPPFIFNKLKVGTSHIISGKVQFFDHYLQISHPEFITNPKLAKEIEPIYSLTYLLSNKQLYSYIIKAIDIFEEKCKGVEDKEVKDYLNVILQSLKVLHVSEAVIPWLDHGIHNNNWIPRSSRGMTTEKSSNTIKPRDDTGAAKKQLAAKELIANQISLLNVRTQISRRQGNIYPKAVGIQTNILNELGFELTSYQKQVIEEIELDQSDKVEMMRLLQGDVGSGKTLVALLTMVNVVASGFQATLMAPTDLLANQHYEFFVKALKNTNIRASLLTGKILGAARKNIMIQLENGEIDILVGTHALFQEKVSFKKLGYIVIDEQHRFGVQQRLNLINKGANPDVLVMTATPIPRSLALTMFGDMSISKLMGKPKNRLPIATNTMSVNKIEHIIEAINKKLVVGERVYWICPLIEQGKISVVIPRLDRGIQKTTCNASNFDWIPRSSRGMATEEEEDSSLMDVMNRFNSIENIYQDYTGIIHGKMKNEQKDQIMKQFKEGKIKILVATTVIEVGIDIPEATLIIIENAEQFGLAQLHQLRGRVGRGSLQSYCILLYNPKRLGKVARGRFEIMKQTNDGFYIAEQDLKLRGSGEILGVKQSGEMEFFFANLAKDYDLLLKAHKFAEIGLKGNADFVDFQIKLFAKTQVSELV</sequence>
<proteinExistence type="predicted"/>
<feature type="domain" description="Helicase C-terminal" evidence="11">
    <location>
        <begin position="547"/>
        <end position="690"/>
    </location>
</feature>
<dbReference type="InterPro" id="IPR014001">
    <property type="entry name" value="Helicase_ATP-bd"/>
</dbReference>
<organism evidence="12 13">
    <name type="scientific">Rickettsia asiatica</name>
    <dbReference type="NCBI Taxonomy" id="238800"/>
    <lineage>
        <taxon>Bacteria</taxon>
        <taxon>Pseudomonadati</taxon>
        <taxon>Pseudomonadota</taxon>
        <taxon>Alphaproteobacteria</taxon>
        <taxon>Rickettsiales</taxon>
        <taxon>Rickettsiaceae</taxon>
        <taxon>Rickettsieae</taxon>
        <taxon>Rickettsia</taxon>
        <taxon>spotted fever group</taxon>
    </lineage>
</organism>
<keyword evidence="2" id="KW-0227">DNA damage</keyword>
<name>A0A510G7Y8_9RICK</name>
<keyword evidence="3" id="KW-0378">Hydrolase</keyword>
<dbReference type="GO" id="GO:0005524">
    <property type="term" value="F:ATP binding"/>
    <property type="evidence" value="ECO:0007669"/>
    <property type="project" value="UniProtKB-KW"/>
</dbReference>
<keyword evidence="5" id="KW-0067">ATP-binding</keyword>
<evidence type="ECO:0000256" key="9">
    <source>
        <dbReference type="SAM" id="MobiDB-lite"/>
    </source>
</evidence>
<dbReference type="Pfam" id="PF19833">
    <property type="entry name" value="RecG_dom3_C"/>
    <property type="match status" value="1"/>
</dbReference>
<dbReference type="SMART" id="SM00487">
    <property type="entry name" value="DEXDc"/>
    <property type="match status" value="1"/>
</dbReference>
<dbReference type="Gene3D" id="2.40.50.140">
    <property type="entry name" value="Nucleic acid-binding proteins"/>
    <property type="match status" value="1"/>
</dbReference>
<evidence type="ECO:0000259" key="10">
    <source>
        <dbReference type="PROSITE" id="PS51192"/>
    </source>
</evidence>
<dbReference type="Pfam" id="PF17191">
    <property type="entry name" value="RecG_wedge"/>
    <property type="match status" value="1"/>
</dbReference>
<dbReference type="GO" id="GO:0003678">
    <property type="term" value="F:DNA helicase activity"/>
    <property type="evidence" value="ECO:0007669"/>
    <property type="project" value="TreeGrafter"/>
</dbReference>
<dbReference type="Gene3D" id="3.40.50.300">
    <property type="entry name" value="P-loop containing nucleotide triphosphate hydrolases"/>
    <property type="match status" value="2"/>
</dbReference>
<dbReference type="Proteomes" id="UP000321183">
    <property type="component" value="Chromosome"/>
</dbReference>
<feature type="domain" description="Helicase ATP-binding" evidence="10">
    <location>
        <begin position="312"/>
        <end position="473"/>
    </location>
</feature>
<keyword evidence="6" id="KW-0238">DNA-binding</keyword>
<evidence type="ECO:0000256" key="1">
    <source>
        <dbReference type="ARBA" id="ARBA00022741"/>
    </source>
</evidence>
<evidence type="ECO:0000256" key="2">
    <source>
        <dbReference type="ARBA" id="ARBA00022763"/>
    </source>
</evidence>
<dbReference type="InterPro" id="IPR047112">
    <property type="entry name" value="RecG/Mfd"/>
</dbReference>
<dbReference type="InterPro" id="IPR033454">
    <property type="entry name" value="RecG_wedge"/>
</dbReference>
<evidence type="ECO:0000256" key="7">
    <source>
        <dbReference type="ARBA" id="ARBA00023204"/>
    </source>
</evidence>
<dbReference type="InterPro" id="IPR045562">
    <property type="entry name" value="RecG_dom3_C"/>
</dbReference>
<dbReference type="Pfam" id="PF00270">
    <property type="entry name" value="DEAD"/>
    <property type="match status" value="1"/>
</dbReference>